<dbReference type="PANTHER" id="PTHR42946">
    <property type="entry name" value="PHOSPHOHEXOSE MUTASE"/>
    <property type="match status" value="1"/>
</dbReference>
<dbReference type="FunFam" id="3.40.120.10:FF:000003">
    <property type="entry name" value="Phosphoglucosamine mutase"/>
    <property type="match status" value="1"/>
</dbReference>
<evidence type="ECO:0000256" key="6">
    <source>
        <dbReference type="ARBA" id="ARBA00023235"/>
    </source>
</evidence>
<evidence type="ECO:0000256" key="5">
    <source>
        <dbReference type="ARBA" id="ARBA00022842"/>
    </source>
</evidence>
<name>A0A3B0Y0N0_9ZZZZ</name>
<evidence type="ECO:0000313" key="11">
    <source>
        <dbReference type="EMBL" id="VAW61956.1"/>
    </source>
</evidence>
<evidence type="ECO:0000259" key="8">
    <source>
        <dbReference type="Pfam" id="PF02878"/>
    </source>
</evidence>
<dbReference type="FunFam" id="3.40.120.10:FF:000001">
    <property type="entry name" value="Phosphoglucosamine mutase"/>
    <property type="match status" value="1"/>
</dbReference>
<dbReference type="GO" id="GO:0004615">
    <property type="term" value="F:phosphomannomutase activity"/>
    <property type="evidence" value="ECO:0007669"/>
    <property type="project" value="TreeGrafter"/>
</dbReference>
<dbReference type="InterPro" id="IPR005844">
    <property type="entry name" value="A-D-PHexomutase_a/b/a-I"/>
</dbReference>
<evidence type="ECO:0000259" key="10">
    <source>
        <dbReference type="Pfam" id="PF02880"/>
    </source>
</evidence>
<sequence length="448" mass="47400">MAKKYFGTDGIRGRVGTGQMTPQAVLKLGWAVGKVLASHGNNLVVIGKDTRISGYMFEAALEAGLSAAGVDVRILGPMPTPGIAYLTRTLRASAGIVISASHNPYYDNGLKFFSAEGTKLADEIENEIEAMFEAEMKIVDSAALGKAERVSDAQGRYIEACKASIPVGTSFKGLKVVLDCANGATYHIAPSVFVELGAEVIAIGDKPDGININADCGSTHPTTLAAAVLQNRADIGIAFDGDGDRLMMVDAKGQIIDGDEILYIITRARLACGEKVEGVAGTLMSNLGLELAIQKLGLAFERTQVGDRYVMECLREHGWSLGGENSGHIICLDRTTTGDGIVSSLQVMAYLVESGVTLMEALADMTMMPQVLINVPLPIKTNPVNEPGVQAVLKEVEAQLNGKGRVLLRPSGTEPLIRVMVEGEDEKQVNAYAQQIADAVAQSVVHAG</sequence>
<dbReference type="InterPro" id="IPR005845">
    <property type="entry name" value="A-D-PHexomutase_a/b/a-II"/>
</dbReference>
<gene>
    <name evidence="11" type="ORF">MNBD_GAMMA10-918</name>
</gene>
<evidence type="ECO:0000256" key="1">
    <source>
        <dbReference type="ARBA" id="ARBA00001946"/>
    </source>
</evidence>
<dbReference type="InterPro" id="IPR036900">
    <property type="entry name" value="A-D-PHexomutase_C_sf"/>
</dbReference>
<keyword evidence="6 11" id="KW-0413">Isomerase</keyword>
<dbReference type="InterPro" id="IPR050060">
    <property type="entry name" value="Phosphoglucosamine_mutase"/>
</dbReference>
<evidence type="ECO:0000256" key="3">
    <source>
        <dbReference type="ARBA" id="ARBA00022553"/>
    </source>
</evidence>
<dbReference type="NCBIfam" id="TIGR01455">
    <property type="entry name" value="glmM"/>
    <property type="match status" value="1"/>
</dbReference>
<dbReference type="HAMAP" id="MF_01554_B">
    <property type="entry name" value="GlmM_B"/>
    <property type="match status" value="1"/>
</dbReference>
<organism evidence="11">
    <name type="scientific">hydrothermal vent metagenome</name>
    <dbReference type="NCBI Taxonomy" id="652676"/>
    <lineage>
        <taxon>unclassified sequences</taxon>
        <taxon>metagenomes</taxon>
        <taxon>ecological metagenomes</taxon>
    </lineage>
</organism>
<feature type="domain" description="Alpha-D-phosphohexomutase alpha/beta/alpha" evidence="9">
    <location>
        <begin position="156"/>
        <end position="253"/>
    </location>
</feature>
<dbReference type="InterPro" id="IPR005846">
    <property type="entry name" value="A-D-PHexomutase_a/b/a-III"/>
</dbReference>
<dbReference type="AlphaFoldDB" id="A0A3B0Y0N0"/>
<evidence type="ECO:0000259" key="7">
    <source>
        <dbReference type="Pfam" id="PF00408"/>
    </source>
</evidence>
<protein>
    <submittedName>
        <fullName evidence="11">Phosphoglucosamine mutase</fullName>
        <ecNumber evidence="11">5.4.2.10</ecNumber>
    </submittedName>
</protein>
<dbReference type="PRINTS" id="PR00509">
    <property type="entry name" value="PGMPMM"/>
</dbReference>
<comment type="cofactor">
    <cofactor evidence="1">
        <name>Mg(2+)</name>
        <dbReference type="ChEBI" id="CHEBI:18420"/>
    </cofactor>
</comment>
<dbReference type="EMBL" id="UOFJ01000057">
    <property type="protein sequence ID" value="VAW61956.1"/>
    <property type="molecule type" value="Genomic_DNA"/>
</dbReference>
<reference evidence="11" key="1">
    <citation type="submission" date="2018-06" db="EMBL/GenBank/DDBJ databases">
        <authorList>
            <person name="Zhirakovskaya E."/>
        </authorList>
    </citation>
    <scope>NUCLEOTIDE SEQUENCE</scope>
</reference>
<feature type="domain" description="Alpha-D-phosphohexomutase alpha/beta/alpha" evidence="8">
    <location>
        <begin position="4"/>
        <end position="136"/>
    </location>
</feature>
<proteinExistence type="inferred from homology"/>
<dbReference type="NCBIfam" id="NF008139">
    <property type="entry name" value="PRK10887.1"/>
    <property type="match status" value="1"/>
</dbReference>
<dbReference type="SUPFAM" id="SSF55957">
    <property type="entry name" value="Phosphoglucomutase, C-terminal domain"/>
    <property type="match status" value="1"/>
</dbReference>
<evidence type="ECO:0000256" key="2">
    <source>
        <dbReference type="ARBA" id="ARBA00010231"/>
    </source>
</evidence>
<comment type="similarity">
    <text evidence="2">Belongs to the phosphohexose mutase family.</text>
</comment>
<dbReference type="Pfam" id="PF02880">
    <property type="entry name" value="PGM_PMM_III"/>
    <property type="match status" value="1"/>
</dbReference>
<dbReference type="Pfam" id="PF02879">
    <property type="entry name" value="PGM_PMM_II"/>
    <property type="match status" value="1"/>
</dbReference>
<dbReference type="GO" id="GO:0000287">
    <property type="term" value="F:magnesium ion binding"/>
    <property type="evidence" value="ECO:0007669"/>
    <property type="project" value="InterPro"/>
</dbReference>
<dbReference type="GO" id="GO:0005975">
    <property type="term" value="P:carbohydrate metabolic process"/>
    <property type="evidence" value="ECO:0007669"/>
    <property type="project" value="InterPro"/>
</dbReference>
<dbReference type="Gene3D" id="3.30.310.50">
    <property type="entry name" value="Alpha-D-phosphohexomutase, C-terminal domain"/>
    <property type="match status" value="1"/>
</dbReference>
<feature type="domain" description="Alpha-D-phosphohexomutase C-terminal" evidence="7">
    <location>
        <begin position="372"/>
        <end position="439"/>
    </location>
</feature>
<dbReference type="FunFam" id="3.30.310.50:FF:000001">
    <property type="entry name" value="Phosphoglucosamine mutase"/>
    <property type="match status" value="1"/>
</dbReference>
<dbReference type="EC" id="5.4.2.10" evidence="11"/>
<evidence type="ECO:0000256" key="4">
    <source>
        <dbReference type="ARBA" id="ARBA00022723"/>
    </source>
</evidence>
<dbReference type="PROSITE" id="PS00710">
    <property type="entry name" value="PGM_PMM"/>
    <property type="match status" value="1"/>
</dbReference>
<dbReference type="InterPro" id="IPR016055">
    <property type="entry name" value="A-D-PHexomutase_a/b/a-I/II/III"/>
</dbReference>
<dbReference type="PANTHER" id="PTHR42946:SF1">
    <property type="entry name" value="PHOSPHOGLUCOMUTASE (ALPHA-D-GLUCOSE-1,6-BISPHOSPHATE-DEPENDENT)"/>
    <property type="match status" value="1"/>
</dbReference>
<dbReference type="InterPro" id="IPR006352">
    <property type="entry name" value="GlmM_bact"/>
</dbReference>
<feature type="domain" description="Alpha-D-phosphohexomutase alpha/beta/alpha" evidence="10">
    <location>
        <begin position="257"/>
        <end position="364"/>
    </location>
</feature>
<dbReference type="InterPro" id="IPR016066">
    <property type="entry name" value="A-D-PHexomutase_CS"/>
</dbReference>
<keyword evidence="4" id="KW-0479">Metal-binding</keyword>
<dbReference type="GO" id="GO:0006048">
    <property type="term" value="P:UDP-N-acetylglucosamine biosynthetic process"/>
    <property type="evidence" value="ECO:0007669"/>
    <property type="project" value="TreeGrafter"/>
</dbReference>
<keyword evidence="5" id="KW-0460">Magnesium</keyword>
<evidence type="ECO:0000259" key="9">
    <source>
        <dbReference type="Pfam" id="PF02879"/>
    </source>
</evidence>
<keyword evidence="3" id="KW-0597">Phosphoprotein</keyword>
<dbReference type="Gene3D" id="3.40.120.10">
    <property type="entry name" value="Alpha-D-Glucose-1,6-Bisphosphate, subunit A, domain 3"/>
    <property type="match status" value="3"/>
</dbReference>
<dbReference type="Pfam" id="PF02878">
    <property type="entry name" value="PGM_PMM_I"/>
    <property type="match status" value="1"/>
</dbReference>
<accession>A0A3B0Y0N0</accession>
<dbReference type="GO" id="GO:0009252">
    <property type="term" value="P:peptidoglycan biosynthetic process"/>
    <property type="evidence" value="ECO:0007669"/>
    <property type="project" value="TreeGrafter"/>
</dbReference>
<dbReference type="GO" id="GO:0005829">
    <property type="term" value="C:cytosol"/>
    <property type="evidence" value="ECO:0007669"/>
    <property type="project" value="TreeGrafter"/>
</dbReference>
<dbReference type="Pfam" id="PF00408">
    <property type="entry name" value="PGM_PMM_IV"/>
    <property type="match status" value="1"/>
</dbReference>
<dbReference type="SUPFAM" id="SSF53738">
    <property type="entry name" value="Phosphoglucomutase, first 3 domains"/>
    <property type="match status" value="3"/>
</dbReference>
<dbReference type="GO" id="GO:0008966">
    <property type="term" value="F:phosphoglucosamine mutase activity"/>
    <property type="evidence" value="ECO:0007669"/>
    <property type="project" value="UniProtKB-EC"/>
</dbReference>
<dbReference type="InterPro" id="IPR005841">
    <property type="entry name" value="Alpha-D-phosphohexomutase_SF"/>
</dbReference>
<dbReference type="InterPro" id="IPR005843">
    <property type="entry name" value="A-D-PHexomutase_C"/>
</dbReference>
<dbReference type="CDD" id="cd05802">
    <property type="entry name" value="GlmM"/>
    <property type="match status" value="1"/>
</dbReference>